<dbReference type="AlphaFoldDB" id="A0A6L7G9U0"/>
<dbReference type="PANTHER" id="PTHR43333:SF1">
    <property type="entry name" value="D-ISOMER SPECIFIC 2-HYDROXYACID DEHYDROGENASE NAD-BINDING DOMAIN-CONTAINING PROTEIN"/>
    <property type="match status" value="1"/>
</dbReference>
<keyword evidence="4" id="KW-0670">Pyruvate</keyword>
<keyword evidence="2" id="KW-0520">NAD</keyword>
<name>A0A6L7G9U0_9RHOB</name>
<dbReference type="GO" id="GO:0051287">
    <property type="term" value="F:NAD binding"/>
    <property type="evidence" value="ECO:0007669"/>
    <property type="project" value="InterPro"/>
</dbReference>
<dbReference type="Proteomes" id="UP000477911">
    <property type="component" value="Unassembled WGS sequence"/>
</dbReference>
<dbReference type="RefSeq" id="WP_160895623.1">
    <property type="nucleotide sequence ID" value="NZ_WUMU01000018.1"/>
</dbReference>
<evidence type="ECO:0000313" key="5">
    <source>
        <dbReference type="Proteomes" id="UP000477911"/>
    </source>
</evidence>
<sequence length="310" mass="33110">MTVAIYIPSDESSQEWRDRLARLLPEMTVQTFEEVTDPAAVHYAVVWKPPTGAIAGFANLRAVVSLGAGVDHVLEDRELPAHLPIIRTVGTDLTQRMREFVALQVLLHHRRLPEVLARQRAHVWEKLVTPPAPRRVVGVMGLGNIGAASAQALAGLGFDVRGWARSPHEIAGVTCFAGEDGLAPFLAGCEILVCLLPLTESTRAILNAALFAQLAPGAVVINLARGPHLVVADLLEALASGQLSGASLDVFETEPLPADDPLWDHPQIIVTPHVASFIDAETGSRLVAANIARFEAEGSVPDLADAGRGY</sequence>
<dbReference type="SUPFAM" id="SSF51735">
    <property type="entry name" value="NAD(P)-binding Rossmann-fold domains"/>
    <property type="match status" value="1"/>
</dbReference>
<reference evidence="4 5" key="1">
    <citation type="submission" date="2019-12" db="EMBL/GenBank/DDBJ databases">
        <authorList>
            <person name="Li M."/>
        </authorList>
    </citation>
    <scope>NUCLEOTIDE SEQUENCE [LARGE SCALE GENOMIC DNA]</scope>
    <source>
        <strain evidence="4 5">GBMRC 2024</strain>
    </source>
</reference>
<protein>
    <submittedName>
        <fullName evidence="4">Glyoxylate/hydroxypyruvate reductase A</fullName>
    </submittedName>
</protein>
<keyword evidence="5" id="KW-1185">Reference proteome</keyword>
<dbReference type="EMBL" id="WUMU01000018">
    <property type="protein sequence ID" value="MXN19503.1"/>
    <property type="molecule type" value="Genomic_DNA"/>
</dbReference>
<evidence type="ECO:0000256" key="2">
    <source>
        <dbReference type="ARBA" id="ARBA00023027"/>
    </source>
</evidence>
<dbReference type="PROSITE" id="PS00671">
    <property type="entry name" value="D_2_HYDROXYACID_DH_3"/>
    <property type="match status" value="1"/>
</dbReference>
<proteinExistence type="predicted"/>
<evidence type="ECO:0000259" key="3">
    <source>
        <dbReference type="Pfam" id="PF02826"/>
    </source>
</evidence>
<dbReference type="InterPro" id="IPR036291">
    <property type="entry name" value="NAD(P)-bd_dom_sf"/>
</dbReference>
<dbReference type="Pfam" id="PF02826">
    <property type="entry name" value="2-Hacid_dh_C"/>
    <property type="match status" value="1"/>
</dbReference>
<dbReference type="InterPro" id="IPR029753">
    <property type="entry name" value="D-isomer_DH_CS"/>
</dbReference>
<dbReference type="GO" id="GO:0016616">
    <property type="term" value="F:oxidoreductase activity, acting on the CH-OH group of donors, NAD or NADP as acceptor"/>
    <property type="evidence" value="ECO:0007669"/>
    <property type="project" value="UniProtKB-ARBA"/>
</dbReference>
<organism evidence="4 5">
    <name type="scientific">Pseudooceanicola albus</name>
    <dbReference type="NCBI Taxonomy" id="2692189"/>
    <lineage>
        <taxon>Bacteria</taxon>
        <taxon>Pseudomonadati</taxon>
        <taxon>Pseudomonadota</taxon>
        <taxon>Alphaproteobacteria</taxon>
        <taxon>Rhodobacterales</taxon>
        <taxon>Paracoccaceae</taxon>
        <taxon>Pseudooceanicola</taxon>
    </lineage>
</organism>
<dbReference type="InterPro" id="IPR006140">
    <property type="entry name" value="D-isomer_DH_NAD-bd"/>
</dbReference>
<keyword evidence="1" id="KW-0560">Oxidoreductase</keyword>
<comment type="caution">
    <text evidence="4">The sequence shown here is derived from an EMBL/GenBank/DDBJ whole genome shotgun (WGS) entry which is preliminary data.</text>
</comment>
<gene>
    <name evidence="4" type="ORF">GR170_16850</name>
</gene>
<dbReference type="CDD" id="cd12164">
    <property type="entry name" value="GDH_like_2"/>
    <property type="match status" value="1"/>
</dbReference>
<feature type="domain" description="D-isomer specific 2-hydroxyacid dehydrogenase NAD-binding" evidence="3">
    <location>
        <begin position="105"/>
        <end position="275"/>
    </location>
</feature>
<evidence type="ECO:0000256" key="1">
    <source>
        <dbReference type="ARBA" id="ARBA00023002"/>
    </source>
</evidence>
<dbReference type="PANTHER" id="PTHR43333">
    <property type="entry name" value="2-HACID_DH_C DOMAIN-CONTAINING PROTEIN"/>
    <property type="match status" value="1"/>
</dbReference>
<evidence type="ECO:0000313" key="4">
    <source>
        <dbReference type="EMBL" id="MXN19503.1"/>
    </source>
</evidence>
<dbReference type="Gene3D" id="3.40.50.720">
    <property type="entry name" value="NAD(P)-binding Rossmann-like Domain"/>
    <property type="match status" value="2"/>
</dbReference>
<accession>A0A6L7G9U0</accession>